<reference evidence="10" key="1">
    <citation type="submission" date="2025-08" db="UniProtKB">
        <authorList>
            <consortium name="Ensembl"/>
        </authorList>
    </citation>
    <scope>IDENTIFICATION</scope>
</reference>
<sequence>MSGDSEVQRLRCKLKEAEESLQKAAQYGLQLLDGQLDLQNQLEEQRVEMTNTLEALEQEKYSLQREVELKSRMMDSLRSELEALRGQQRLMLEKQEAQLERGYTLELSELKSKVDRLMAELDEARLSEKQLRHKLDLQAETLANRTEELRALTERAHETMSSEVLELQVERAELVAAKVTLERELQEGHYKEQQLGLANSNLQQRLARLTEEKEEREKEAVSCFNALEKARETNQDLQIQLHQLLQQAQDPNSKGNSLFSEVEDRRAEMERQLISMKVQHQSLLKQHAFSRQQLQRMKVQIATLMQLQGSRADPGQLERLQSMLSEKNNEIEALMVKVRRLEKVEMAVKAQPSGMTGDAESTDGTFYTDLLKMQLSNSQKDAEQLGDELSRQRMKAFSESQRVLELERKLFSTERALKLCQSTNIKLQVKLDELRLQYEPNEVKKSQGQKRRHEKLPADAPEAPPVPEKREAEAVGRSEGSPEEATAIAAERPLATPLLPARATKPGRSARDTKCVRICEETSTIPDAPRSPSADCTVKTKKAEVVIDVGDENRKAERKKHHKSQGAIHVASEPTMEDQCVQQ</sequence>
<dbReference type="RefSeq" id="XP_023650742.1">
    <property type="nucleotide sequence ID" value="XM_023794974.2"/>
</dbReference>
<evidence type="ECO:0000256" key="2">
    <source>
        <dbReference type="ARBA" id="ARBA00022618"/>
    </source>
</evidence>
<dbReference type="PANTHER" id="PTHR32123">
    <property type="entry name" value="BICD FAMILY-LIKE CARGO ADAPTER"/>
    <property type="match status" value="1"/>
</dbReference>
<reference evidence="10" key="2">
    <citation type="submission" date="2025-09" db="UniProtKB">
        <authorList>
            <consortium name="Ensembl"/>
        </authorList>
    </citation>
    <scope>IDENTIFICATION</scope>
</reference>
<feature type="coiled-coil region" evidence="8">
    <location>
        <begin position="7"/>
        <end position="134"/>
    </location>
</feature>
<dbReference type="GO" id="GO:0043515">
    <property type="term" value="F:kinetochore binding"/>
    <property type="evidence" value="ECO:0007669"/>
    <property type="project" value="UniProtKB-UniRule"/>
</dbReference>
<evidence type="ECO:0000313" key="11">
    <source>
        <dbReference type="Proteomes" id="UP000261540"/>
    </source>
</evidence>
<dbReference type="GeneTree" id="ENSGT00510000047951"/>
<dbReference type="OrthoDB" id="2121607at2759"/>
<feature type="coiled-coil region" evidence="8">
    <location>
        <begin position="317"/>
        <end position="344"/>
    </location>
</feature>
<keyword evidence="5 8" id="KW-0175">Coiled coil</keyword>
<evidence type="ECO:0000256" key="1">
    <source>
        <dbReference type="ARBA" id="ARBA00022454"/>
    </source>
</evidence>
<evidence type="ECO:0000256" key="9">
    <source>
        <dbReference type="SAM" id="MobiDB-lite"/>
    </source>
</evidence>
<dbReference type="GO" id="GO:0000940">
    <property type="term" value="C:outer kinetochore"/>
    <property type="evidence" value="ECO:0007669"/>
    <property type="project" value="UniProtKB-UniRule"/>
</dbReference>
<comment type="similarity">
    <text evidence="8">Belongs to the Spindly family.</text>
</comment>
<dbReference type="Proteomes" id="UP000261540">
    <property type="component" value="Unplaced"/>
</dbReference>
<keyword evidence="4 8" id="KW-0995">Kinetochore</keyword>
<evidence type="ECO:0000256" key="6">
    <source>
        <dbReference type="ARBA" id="ARBA00023306"/>
    </source>
</evidence>
<keyword evidence="7 8" id="KW-0137">Centromere</keyword>
<comment type="subcellular location">
    <subcellularLocation>
        <location evidence="8">Chromosome</location>
        <location evidence="8">Centromere</location>
        <location evidence="8">Kinetochore</location>
    </subcellularLocation>
</comment>
<dbReference type="GO" id="GO:0000922">
    <property type="term" value="C:spindle pole"/>
    <property type="evidence" value="ECO:0007669"/>
    <property type="project" value="TreeGrafter"/>
</dbReference>
<dbReference type="GeneID" id="111835057"/>
<feature type="region of interest" description="Disordered" evidence="9">
    <location>
        <begin position="549"/>
        <end position="583"/>
    </location>
</feature>
<dbReference type="HAMAP" id="MF_03041">
    <property type="entry name" value="SPDLY"/>
    <property type="match status" value="1"/>
</dbReference>
<dbReference type="GO" id="GO:0034501">
    <property type="term" value="P:protein localization to kinetochore"/>
    <property type="evidence" value="ECO:0007669"/>
    <property type="project" value="UniProtKB-UniRule"/>
</dbReference>
<dbReference type="GO" id="GO:0051301">
    <property type="term" value="P:cell division"/>
    <property type="evidence" value="ECO:0007669"/>
    <property type="project" value="UniProtKB-KW"/>
</dbReference>
<dbReference type="InterPro" id="IPR051149">
    <property type="entry name" value="Spindly/BICDR_Dynein_Adapter"/>
</dbReference>
<evidence type="ECO:0000256" key="7">
    <source>
        <dbReference type="ARBA" id="ARBA00023328"/>
    </source>
</evidence>
<comment type="function">
    <text evidence="8">Required for the localization of dynein and dynactin to the mitotic kintochore. Dynein is believed to control the initial lateral interaction between the kinetochore and spindle microtubules and to facilitate the subsequent formation of end-on kinetochore-microtubule attachments mediated by the NDC80 complex.</text>
</comment>
<keyword evidence="1 8" id="KW-0158">Chromosome</keyword>
<gene>
    <name evidence="8" type="primary">SPDL1</name>
    <name evidence="8" type="synonym">CCDC99</name>
</gene>
<keyword evidence="11" id="KW-1185">Reference proteome</keyword>
<protein>
    <recommendedName>
        <fullName evidence="8">Protein Spindly</fullName>
    </recommendedName>
    <alternativeName>
        <fullName evidence="8">Coiled-coil domain-containing protein 99</fullName>
    </alternativeName>
    <alternativeName>
        <fullName evidence="8">Spindle apparatus coiled-coil domain-containing protein 1</fullName>
    </alternativeName>
</protein>
<evidence type="ECO:0000256" key="5">
    <source>
        <dbReference type="ARBA" id="ARBA00023054"/>
    </source>
</evidence>
<dbReference type="Ensembl" id="ENSPKIT00000026354.1">
    <property type="protein sequence ID" value="ENSPKIP00000002410.1"/>
    <property type="gene ID" value="ENSPKIG00000020315.1"/>
</dbReference>
<dbReference type="InterPro" id="IPR028593">
    <property type="entry name" value="SPDLY_chordates"/>
</dbReference>
<evidence type="ECO:0000256" key="8">
    <source>
        <dbReference type="HAMAP-Rule" id="MF_03041"/>
    </source>
</evidence>
<organism evidence="10 11">
    <name type="scientific">Paramormyrops kingsleyae</name>
    <dbReference type="NCBI Taxonomy" id="1676925"/>
    <lineage>
        <taxon>Eukaryota</taxon>
        <taxon>Metazoa</taxon>
        <taxon>Chordata</taxon>
        <taxon>Craniata</taxon>
        <taxon>Vertebrata</taxon>
        <taxon>Euteleostomi</taxon>
        <taxon>Actinopterygii</taxon>
        <taxon>Neopterygii</taxon>
        <taxon>Teleostei</taxon>
        <taxon>Osteoglossocephala</taxon>
        <taxon>Osteoglossomorpha</taxon>
        <taxon>Osteoglossiformes</taxon>
        <taxon>Mormyridae</taxon>
        <taxon>Paramormyrops</taxon>
    </lineage>
</organism>
<dbReference type="STRING" id="1676925.ENSPKIP00000002410"/>
<keyword evidence="3 8" id="KW-0498">Mitosis</keyword>
<keyword evidence="2 8" id="KW-0132">Cell division</keyword>
<feature type="coiled-coil region" evidence="8">
    <location>
        <begin position="164"/>
        <end position="286"/>
    </location>
</feature>
<evidence type="ECO:0000256" key="4">
    <source>
        <dbReference type="ARBA" id="ARBA00022838"/>
    </source>
</evidence>
<dbReference type="AlphaFoldDB" id="A0A3B3Q9W5"/>
<keyword evidence="6 8" id="KW-0131">Cell cycle</keyword>
<feature type="region of interest" description="Disordered" evidence="9">
    <location>
        <begin position="442"/>
        <end position="485"/>
    </location>
</feature>
<evidence type="ECO:0000256" key="3">
    <source>
        <dbReference type="ARBA" id="ARBA00022776"/>
    </source>
</evidence>
<name>A0A3B3Q9W5_9TELE</name>
<feature type="compositionally biased region" description="Basic and acidic residues" evidence="9">
    <location>
        <begin position="467"/>
        <end position="476"/>
    </location>
</feature>
<dbReference type="PANTHER" id="PTHR32123:SF9">
    <property type="entry name" value="PROTEIN SPINDLY"/>
    <property type="match status" value="1"/>
</dbReference>
<evidence type="ECO:0000313" key="10">
    <source>
        <dbReference type="Ensembl" id="ENSPKIP00000002410.1"/>
    </source>
</evidence>
<accession>A0A3B3Q9W5</accession>
<dbReference type="GO" id="GO:0007080">
    <property type="term" value="P:mitotic metaphase chromosome alignment"/>
    <property type="evidence" value="ECO:0007669"/>
    <property type="project" value="TreeGrafter"/>
</dbReference>
<dbReference type="GO" id="GO:0000132">
    <property type="term" value="P:establishment of mitotic spindle orientation"/>
    <property type="evidence" value="ECO:0007669"/>
    <property type="project" value="TreeGrafter"/>
</dbReference>
<dbReference type="GO" id="GO:0007094">
    <property type="term" value="P:mitotic spindle assembly checkpoint signaling"/>
    <property type="evidence" value="ECO:0007669"/>
    <property type="project" value="InterPro"/>
</dbReference>
<proteinExistence type="inferred from homology"/>